<keyword evidence="2" id="KW-0805">Transcription regulation</keyword>
<gene>
    <name evidence="7" type="ORF">B0T18DRAFT_417825</name>
</gene>
<feature type="region of interest" description="Disordered" evidence="5">
    <location>
        <begin position="79"/>
        <end position="104"/>
    </location>
</feature>
<organism evidence="7 8">
    <name type="scientific">Schizothecium vesticola</name>
    <dbReference type="NCBI Taxonomy" id="314040"/>
    <lineage>
        <taxon>Eukaryota</taxon>
        <taxon>Fungi</taxon>
        <taxon>Dikarya</taxon>
        <taxon>Ascomycota</taxon>
        <taxon>Pezizomycotina</taxon>
        <taxon>Sordariomycetes</taxon>
        <taxon>Sordariomycetidae</taxon>
        <taxon>Sordariales</taxon>
        <taxon>Schizotheciaceae</taxon>
        <taxon>Schizothecium</taxon>
    </lineage>
</organism>
<dbReference type="GO" id="GO:0000981">
    <property type="term" value="F:DNA-binding transcription factor activity, RNA polymerase II-specific"/>
    <property type="evidence" value="ECO:0007669"/>
    <property type="project" value="InterPro"/>
</dbReference>
<dbReference type="AlphaFoldDB" id="A0AA40EJG1"/>
<evidence type="ECO:0000256" key="3">
    <source>
        <dbReference type="ARBA" id="ARBA00023163"/>
    </source>
</evidence>
<dbReference type="PROSITE" id="PS00463">
    <property type="entry name" value="ZN2_CY6_FUNGAL_1"/>
    <property type="match status" value="1"/>
</dbReference>
<keyword evidence="4" id="KW-0539">Nucleus</keyword>
<protein>
    <submittedName>
        <fullName evidence="7">Fungal-specific transcription factor domain-containing protein</fullName>
    </submittedName>
</protein>
<sequence>MAPRAPSNASSSRRPSVREVACLRCRDRRTFCTKERPICSFCRDKSEVCEYPVARRVVVNEAYLRSLEEDSRAYHELLATTNGSTPPTRPHVPPEEADEESEDDAEVIGPFIDLDTGQPLAKGKPGSAESFAHSVRGLSTIGPETRTLDQPQMIFDLGALPSRRLWLSPVCLPPPQVGRRLFAAQYTYIGTIFAFTDSDSFDNELTAAFDSKPDLWDTNACLAYAKVLIILAFGKMYSVNEWLDYRGPPGIEYFTEALQLLPDAYEKGSILCVETLALVGYFFQNLNQPDAAFLYIGMALRMAISLGLHQEASQSPDPNHPLHVLDEATREHRRRVWWSIYSLDRILSVKSGNPLTIDDQDIGVSLPDKLPGEAEYCPAVVLRHYNQLSKILGEISKSIYRKSTKRRSARRLMSTVQNIILALSKWETELPDELRFAPEKLASSRECVSTFSHYYQCINMTARPLLFHVVRKRLKAIAVQADTKETDWKLALNDPTTVRVIEMCISAAKETIRMMVAAEDRNLLATYGYMDGEHVFSAAIVLVMVCAAFPADDSSTAAMNAGLDLLDIMAVKGVNSDVAARYDLLARLRSAFIPGEHPKARTPLFPSAPTFPASHAIWEPKPNLSSMTVRLVAAQAANGPGYGASPVASQARRVGRESIALFEGPDMSFIGGFSDLSPFDASSQGARTEASPQYQTSTSAMELDGMVWEESFADASVDAGYEFDHWNPTSS</sequence>
<dbReference type="EMBL" id="JAUKUD010000006">
    <property type="protein sequence ID" value="KAK0740375.1"/>
    <property type="molecule type" value="Genomic_DNA"/>
</dbReference>
<evidence type="ECO:0000313" key="8">
    <source>
        <dbReference type="Proteomes" id="UP001172155"/>
    </source>
</evidence>
<dbReference type="CDD" id="cd00067">
    <property type="entry name" value="GAL4"/>
    <property type="match status" value="1"/>
</dbReference>
<dbReference type="SMART" id="SM00906">
    <property type="entry name" value="Fungal_trans"/>
    <property type="match status" value="1"/>
</dbReference>
<dbReference type="GO" id="GO:0006351">
    <property type="term" value="P:DNA-templated transcription"/>
    <property type="evidence" value="ECO:0007669"/>
    <property type="project" value="InterPro"/>
</dbReference>
<dbReference type="Gene3D" id="4.10.240.10">
    <property type="entry name" value="Zn(2)-C6 fungal-type DNA-binding domain"/>
    <property type="match status" value="1"/>
</dbReference>
<dbReference type="CDD" id="cd12148">
    <property type="entry name" value="fungal_TF_MHR"/>
    <property type="match status" value="1"/>
</dbReference>
<dbReference type="InterPro" id="IPR007219">
    <property type="entry name" value="XnlR_reg_dom"/>
</dbReference>
<dbReference type="GO" id="GO:0008270">
    <property type="term" value="F:zinc ion binding"/>
    <property type="evidence" value="ECO:0007669"/>
    <property type="project" value="InterPro"/>
</dbReference>
<dbReference type="GO" id="GO:0003677">
    <property type="term" value="F:DNA binding"/>
    <property type="evidence" value="ECO:0007669"/>
    <property type="project" value="InterPro"/>
</dbReference>
<evidence type="ECO:0000256" key="1">
    <source>
        <dbReference type="ARBA" id="ARBA00022723"/>
    </source>
</evidence>
<dbReference type="SUPFAM" id="SSF57701">
    <property type="entry name" value="Zn2/Cys6 DNA-binding domain"/>
    <property type="match status" value="1"/>
</dbReference>
<dbReference type="Pfam" id="PF00172">
    <property type="entry name" value="Zn_clus"/>
    <property type="match status" value="1"/>
</dbReference>
<evidence type="ECO:0000313" key="7">
    <source>
        <dbReference type="EMBL" id="KAK0740375.1"/>
    </source>
</evidence>
<dbReference type="PANTHER" id="PTHR47424">
    <property type="entry name" value="REGULATORY PROTEIN GAL4"/>
    <property type="match status" value="1"/>
</dbReference>
<keyword evidence="8" id="KW-1185">Reference proteome</keyword>
<dbReference type="InterPro" id="IPR036864">
    <property type="entry name" value="Zn2-C6_fun-type_DNA-bd_sf"/>
</dbReference>
<dbReference type="PANTHER" id="PTHR47424:SF6">
    <property type="entry name" value="PROLINE UTILIZATION TRANS-ACTIVATOR"/>
    <property type="match status" value="1"/>
</dbReference>
<evidence type="ECO:0000259" key="6">
    <source>
        <dbReference type="PROSITE" id="PS50048"/>
    </source>
</evidence>
<keyword evidence="1" id="KW-0479">Metal-binding</keyword>
<evidence type="ECO:0000256" key="2">
    <source>
        <dbReference type="ARBA" id="ARBA00023015"/>
    </source>
</evidence>
<dbReference type="InterPro" id="IPR051127">
    <property type="entry name" value="Fungal_SecMet_Regulators"/>
</dbReference>
<dbReference type="Proteomes" id="UP001172155">
    <property type="component" value="Unassembled WGS sequence"/>
</dbReference>
<reference evidence="7" key="1">
    <citation type="submission" date="2023-06" db="EMBL/GenBank/DDBJ databases">
        <title>Genome-scale phylogeny and comparative genomics of the fungal order Sordariales.</title>
        <authorList>
            <consortium name="Lawrence Berkeley National Laboratory"/>
            <person name="Hensen N."/>
            <person name="Bonometti L."/>
            <person name="Westerberg I."/>
            <person name="Brannstrom I.O."/>
            <person name="Guillou S."/>
            <person name="Cros-Aarteil S."/>
            <person name="Calhoun S."/>
            <person name="Haridas S."/>
            <person name="Kuo A."/>
            <person name="Mondo S."/>
            <person name="Pangilinan J."/>
            <person name="Riley R."/>
            <person name="LaButti K."/>
            <person name="Andreopoulos B."/>
            <person name="Lipzen A."/>
            <person name="Chen C."/>
            <person name="Yanf M."/>
            <person name="Daum C."/>
            <person name="Ng V."/>
            <person name="Clum A."/>
            <person name="Steindorff A."/>
            <person name="Ohm R."/>
            <person name="Martin F."/>
            <person name="Silar P."/>
            <person name="Natvig D."/>
            <person name="Lalanne C."/>
            <person name="Gautier V."/>
            <person name="Ament-velasquez S.L."/>
            <person name="Kruys A."/>
            <person name="Hutchinson M.I."/>
            <person name="Powell A.J."/>
            <person name="Barry K."/>
            <person name="Miller A.N."/>
            <person name="Grigoriev I.V."/>
            <person name="Debuchy R."/>
            <person name="Gladieux P."/>
            <person name="Thoren M.H."/>
            <person name="Johannesson H."/>
        </authorList>
    </citation>
    <scope>NUCLEOTIDE SEQUENCE</scope>
    <source>
        <strain evidence="7">SMH3187-1</strain>
    </source>
</reference>
<proteinExistence type="predicted"/>
<name>A0AA40EJG1_9PEZI</name>
<evidence type="ECO:0000256" key="4">
    <source>
        <dbReference type="ARBA" id="ARBA00023242"/>
    </source>
</evidence>
<comment type="caution">
    <text evidence="7">The sequence shown here is derived from an EMBL/GenBank/DDBJ whole genome shotgun (WGS) entry which is preliminary data.</text>
</comment>
<dbReference type="PROSITE" id="PS50048">
    <property type="entry name" value="ZN2_CY6_FUNGAL_2"/>
    <property type="match status" value="1"/>
</dbReference>
<feature type="domain" description="Zn(2)-C6 fungal-type" evidence="6">
    <location>
        <begin position="21"/>
        <end position="51"/>
    </location>
</feature>
<dbReference type="InterPro" id="IPR001138">
    <property type="entry name" value="Zn2Cys6_DnaBD"/>
</dbReference>
<accession>A0AA40EJG1</accession>
<evidence type="ECO:0000256" key="5">
    <source>
        <dbReference type="SAM" id="MobiDB-lite"/>
    </source>
</evidence>
<feature type="compositionally biased region" description="Acidic residues" evidence="5">
    <location>
        <begin position="95"/>
        <end position="104"/>
    </location>
</feature>
<keyword evidence="3" id="KW-0804">Transcription</keyword>
<dbReference type="Pfam" id="PF04082">
    <property type="entry name" value="Fungal_trans"/>
    <property type="match status" value="1"/>
</dbReference>